<evidence type="ECO:0000313" key="5">
    <source>
        <dbReference type="Proteomes" id="UP000319255"/>
    </source>
</evidence>
<protein>
    <submittedName>
        <fullName evidence="4">Calcium-binding protein</fullName>
    </submittedName>
</protein>
<dbReference type="InterPro" id="IPR018511">
    <property type="entry name" value="Hemolysin-typ_Ca-bd_CS"/>
</dbReference>
<gene>
    <name evidence="4" type="ORF">FJM51_10235</name>
</gene>
<organism evidence="4 5">
    <name type="scientific">Amaricoccus solimangrovi</name>
    <dbReference type="NCBI Taxonomy" id="2589815"/>
    <lineage>
        <taxon>Bacteria</taxon>
        <taxon>Pseudomonadati</taxon>
        <taxon>Pseudomonadota</taxon>
        <taxon>Alphaproteobacteria</taxon>
        <taxon>Rhodobacterales</taxon>
        <taxon>Paracoccaceae</taxon>
        <taxon>Amaricoccus</taxon>
    </lineage>
</organism>
<comment type="caution">
    <text evidence="4">The sequence shown here is derived from an EMBL/GenBank/DDBJ whole genome shotgun (WGS) entry which is preliminary data.</text>
</comment>
<dbReference type="Gene3D" id="2.150.10.10">
    <property type="entry name" value="Serralysin-like metalloprotease, C-terminal"/>
    <property type="match status" value="4"/>
</dbReference>
<dbReference type="GO" id="GO:0005509">
    <property type="term" value="F:calcium ion binding"/>
    <property type="evidence" value="ECO:0007669"/>
    <property type="project" value="InterPro"/>
</dbReference>
<dbReference type="AlphaFoldDB" id="A0A501WRN2"/>
<comment type="subcellular location">
    <subcellularLocation>
        <location evidence="1">Secreted</location>
    </subcellularLocation>
</comment>
<dbReference type="InterPro" id="IPR001343">
    <property type="entry name" value="Hemolysn_Ca-bd"/>
</dbReference>
<dbReference type="EMBL" id="VFRP01000008">
    <property type="protein sequence ID" value="TPE51005.1"/>
    <property type="molecule type" value="Genomic_DNA"/>
</dbReference>
<dbReference type="InterPro" id="IPR011049">
    <property type="entry name" value="Serralysin-like_metalloprot_C"/>
</dbReference>
<dbReference type="InterPro" id="IPR050557">
    <property type="entry name" value="RTX_toxin/Mannuronan_C5-epim"/>
</dbReference>
<keyword evidence="5" id="KW-1185">Reference proteome</keyword>
<dbReference type="SUPFAM" id="SSF51120">
    <property type="entry name" value="beta-Roll"/>
    <property type="match status" value="4"/>
</dbReference>
<dbReference type="PROSITE" id="PS00330">
    <property type="entry name" value="HEMOLYSIN_CALCIUM"/>
    <property type="match status" value="3"/>
</dbReference>
<feature type="region of interest" description="Disordered" evidence="3">
    <location>
        <begin position="306"/>
        <end position="328"/>
    </location>
</feature>
<sequence length="542" mass="56109">MNSDAMTGSPKTGEGDDTMARKLISGTDAAELLTGGTADERIEALGGNDTVLGGDGDDYLLGGDGNDLLVGNRGDDIMKGEAGRDRMVWNNGDGSDLMNGGTGYDTAEVNGADTDGDEFVVEGAAGHVRFERVNLGPFALDIRETEKLVVKGLGGDDEIDASGLEAGAIRLRAYGGDGDDELTGGSGDDYLSGGDGDDHLAGEVGDDVMKGGDGDDVMEWDNGDGSDVMNGGRGYDTAEVEGAETAGDIFEVRDSGDGVQFERTNLGNFTLDIEKTELLRVNGLGGDDTIDASELSAGRIELKAYGGDGDDELTGGSGDDYLSGGDGDDHLEGEVGDDVMKGGDGDDVMEWDNGDGSDVMNGGRGHDTAEVEGAETAGDIFEIRDSGDGVQFERTNLGNFTLDIEKTEVLRVNGLGGDDTIDASELSAGAIRLKAYGSDGDDALIGGEGRDYLDGGAGDDEMTGGAGADTFVFRSGSDTITDFQPGEDVVRLRVSGAWDDWGSIENAASQQGDDVVLDFGHGNVLTLEDTQLAHLSQDDFLF</sequence>
<dbReference type="OrthoDB" id="8479154at2"/>
<dbReference type="PANTHER" id="PTHR38340:SF1">
    <property type="entry name" value="S-LAYER PROTEIN"/>
    <property type="match status" value="1"/>
</dbReference>
<dbReference type="PRINTS" id="PR00313">
    <property type="entry name" value="CABNDNGRPT"/>
</dbReference>
<keyword evidence="2" id="KW-0964">Secreted</keyword>
<evidence type="ECO:0000256" key="3">
    <source>
        <dbReference type="SAM" id="MobiDB-lite"/>
    </source>
</evidence>
<evidence type="ECO:0000313" key="4">
    <source>
        <dbReference type="EMBL" id="TPE51005.1"/>
    </source>
</evidence>
<reference evidence="4 5" key="1">
    <citation type="submission" date="2019-06" db="EMBL/GenBank/DDBJ databases">
        <title>A novel bacterium of genus Amaricoccus, isolated from marine sediment.</title>
        <authorList>
            <person name="Huang H."/>
            <person name="Mo K."/>
            <person name="Hu Y."/>
        </authorList>
    </citation>
    <scope>NUCLEOTIDE SEQUENCE [LARGE SCALE GENOMIC DNA]</scope>
    <source>
        <strain evidence="4 5">HB172011</strain>
    </source>
</reference>
<evidence type="ECO:0000256" key="1">
    <source>
        <dbReference type="ARBA" id="ARBA00004613"/>
    </source>
</evidence>
<dbReference type="PANTHER" id="PTHR38340">
    <property type="entry name" value="S-LAYER PROTEIN"/>
    <property type="match status" value="1"/>
</dbReference>
<dbReference type="Pfam" id="PF00353">
    <property type="entry name" value="HemolysinCabind"/>
    <property type="match status" value="6"/>
</dbReference>
<dbReference type="GO" id="GO:0005576">
    <property type="term" value="C:extracellular region"/>
    <property type="evidence" value="ECO:0007669"/>
    <property type="project" value="UniProtKB-SubCell"/>
</dbReference>
<dbReference type="Proteomes" id="UP000319255">
    <property type="component" value="Unassembled WGS sequence"/>
</dbReference>
<accession>A0A501WRN2</accession>
<name>A0A501WRN2_9RHOB</name>
<evidence type="ECO:0000256" key="2">
    <source>
        <dbReference type="ARBA" id="ARBA00022525"/>
    </source>
</evidence>
<proteinExistence type="predicted"/>